<dbReference type="Proteomes" id="UP000203651">
    <property type="component" value="Segment"/>
</dbReference>
<keyword evidence="3" id="KW-1185">Reference proteome</keyword>
<sequence length="656" mass="75169">MLVVINGTEYSRCPHYMCTPNVVHSYGLFRHKKGLRAARIMCDEEQWNDALSIMMLMGDAWSVKHVSHENLTRYDELRARHNVYNDHLKVADRHPFVNTKGLYEMLDASGEDKEEFQRWLSQSETCLSLNASRTMFVHVHTELKIRPPPTNKVTVRTFYPFGEEKFDDHLVQIVSTKKDDTVWFLAKPFVIALGCVDTYDKSTDYHQKTFVELLGPESVSISIGRAAVVNTNSKFITGTGLLMVANDQKNFAFRDWIENFILPKYEKKPENVQQQQKLMVKDAQPEPIIEPPLSPMSDTTVIALSICAASTSSRQPVINLTLNKMTYKIADGVCDLHIVKVLEEGKETIMVSAKPIAKLLGYKHPKNSVAKHVKPEWRKNWAEINGNFHRPSYRDPEWGPSKIDINFNVDLEHNTNIHPDTVFITEAGVYALIVRSKLPEAEKFRVWLFEEVLPSIRKTGGYQSGQVVSDQMVEKIHADLDLELEKSRQINSLINVLVEKDKSNQDNINMFGNQMNIFNNHMTAILSSLKTKDKLLLNKEAQINVLLQKRSAPADDKTNILVYRKENIIIGVVAKRAYVEAKRRKMSTNVVVSVECSNPNECWQAVVQACNDKYGRFVKRNKRLEFFDAKDADDFEAAIKREFEKGNLWDMCVVQE</sequence>
<dbReference type="GeneID" id="39105893"/>
<accession>A0A1S5YDY4</accession>
<proteinExistence type="predicted"/>
<dbReference type="RefSeq" id="YP_009345780.1">
    <property type="nucleotide sequence ID" value="NC_033780.2"/>
</dbReference>
<dbReference type="EMBL" id="KX855660">
    <property type="protein sequence ID" value="AQQ80329.1"/>
    <property type="molecule type" value="Genomic_DNA"/>
</dbReference>
<reference evidence="2 3" key="1">
    <citation type="journal article" date="2017" name="PLoS ONE">
        <title>The Complete Genome Sequence of a Second Distinct Betabaculovirus from the True Armyworm, Mythimna unipuncta.</title>
        <authorList>
            <person name="Harrison R.L."/>
            <person name="Rowley D.L."/>
            <person name="Mowery J."/>
            <person name="Bauchan G.R."/>
            <person name="Theilmann D.A."/>
            <person name="Rohrmann G.F."/>
            <person name="Erlandson M.A."/>
        </authorList>
    </citation>
    <scope>NUCLEOTIDE SEQUENCE [LARGE SCALE GENOMIC DNA]</scope>
    <source>
        <strain evidence="2">MyunGV#8</strain>
    </source>
</reference>
<feature type="domain" description="Bro-N" evidence="1">
    <location>
        <begin position="152"/>
        <end position="269"/>
    </location>
</feature>
<dbReference type="PROSITE" id="PS51750">
    <property type="entry name" value="BRO_N"/>
    <property type="match status" value="2"/>
</dbReference>
<dbReference type="SMART" id="SM01040">
    <property type="entry name" value="Bro-N"/>
    <property type="match status" value="1"/>
</dbReference>
<evidence type="ECO:0000259" key="1">
    <source>
        <dbReference type="PROSITE" id="PS51750"/>
    </source>
</evidence>
<protein>
    <submittedName>
        <fullName evidence="2">BRO-C</fullName>
    </submittedName>
</protein>
<dbReference type="PANTHER" id="PTHR36180">
    <property type="entry name" value="DNA-BINDING PROTEIN-RELATED-RELATED"/>
    <property type="match status" value="1"/>
</dbReference>
<evidence type="ECO:0000313" key="3">
    <source>
        <dbReference type="Proteomes" id="UP000203651"/>
    </source>
</evidence>
<feature type="domain" description="Bro-N" evidence="1">
    <location>
        <begin position="326"/>
        <end position="460"/>
    </location>
</feature>
<organism evidence="2 3">
    <name type="scientific">Betabaculovirus altermyunipunctae</name>
    <dbReference type="NCBI Taxonomy" id="3051996"/>
    <lineage>
        <taxon>Viruses</taxon>
        <taxon>Viruses incertae sedis</taxon>
        <taxon>Naldaviricetes</taxon>
        <taxon>Lefavirales</taxon>
        <taxon>Baculoviridae</taxon>
        <taxon>Betabaculovirus</taxon>
    </lineage>
</organism>
<dbReference type="KEGG" id="vg:39105893"/>
<dbReference type="InterPro" id="IPR003497">
    <property type="entry name" value="BRO_N_domain"/>
</dbReference>
<dbReference type="Pfam" id="PF02498">
    <property type="entry name" value="Bro-N"/>
    <property type="match status" value="1"/>
</dbReference>
<dbReference type="PANTHER" id="PTHR36180:SF2">
    <property type="entry name" value="BRO FAMILY PROTEIN"/>
    <property type="match status" value="1"/>
</dbReference>
<evidence type="ECO:0000313" key="2">
    <source>
        <dbReference type="EMBL" id="AQQ80329.1"/>
    </source>
</evidence>
<name>A0A1S5YDY4_9BBAC</name>